<dbReference type="AlphaFoldDB" id="A0A9D9DQE8"/>
<reference evidence="2" key="2">
    <citation type="journal article" date="2021" name="PeerJ">
        <title>Extensive microbial diversity within the chicken gut microbiome revealed by metagenomics and culture.</title>
        <authorList>
            <person name="Gilroy R."/>
            <person name="Ravi A."/>
            <person name="Getino M."/>
            <person name="Pursley I."/>
            <person name="Horton D.L."/>
            <person name="Alikhan N.F."/>
            <person name="Baker D."/>
            <person name="Gharbi K."/>
            <person name="Hall N."/>
            <person name="Watson M."/>
            <person name="Adriaenssens E.M."/>
            <person name="Foster-Nyarko E."/>
            <person name="Jarju S."/>
            <person name="Secka A."/>
            <person name="Antonio M."/>
            <person name="Oren A."/>
            <person name="Chaudhuri R.R."/>
            <person name="La Ragione R."/>
            <person name="Hildebrand F."/>
            <person name="Pallen M.J."/>
        </authorList>
    </citation>
    <scope>NUCLEOTIDE SEQUENCE</scope>
    <source>
        <strain evidence="2">2889</strain>
    </source>
</reference>
<feature type="transmembrane region" description="Helical" evidence="1">
    <location>
        <begin position="146"/>
        <end position="171"/>
    </location>
</feature>
<sequence>MLYVGFILLWVFCGFQVLFRVGLERMCWFFVGILLVPDMIDVLRLSPLLGHMFYVTLFLGSLVLHGEFRLSNFLTCPVVKPLLFVFLSCFLVGLFDFRVGPLRGVFRGIVDFLGTYFLVYVGWFAVGHENDFSRTNGTFFVKMVPVLFIVTIYGCITFFTHTNPVLDVFGLDGRFLSETDLGTYREFRVTSFLVSSSVYGLVCSFFFLCLFVLLENKTKAQWLCTVLLFVNVFFSATRAAIIPFIVGGVLWILLDRGVGRLMIYSFSLIFLFTISLFLLPDSIEVYISQVVGSVLDVILPGGYGTVEYGGSTMEGRGMQIMAAMRFLMEKPLFGHGFSYYGEVLFDGGHHETLLGMESYLCFLGVEYGLVYSFAVLYFFIKLASYFWANRSSSRMYSDLGLALLGLFVLYLIFAWVGGSWYYVMPIFGYLMRMIKLGESTINGRL</sequence>
<accession>A0A9D9DQE8</accession>
<feature type="transmembrane region" description="Helical" evidence="1">
    <location>
        <begin position="78"/>
        <end position="97"/>
    </location>
</feature>
<dbReference type="PANTHER" id="PTHR37422:SF13">
    <property type="entry name" value="LIPOPOLYSACCHARIDE BIOSYNTHESIS PROTEIN PA4999-RELATED"/>
    <property type="match status" value="1"/>
</dbReference>
<dbReference type="EMBL" id="JADIMZ010000034">
    <property type="protein sequence ID" value="MBO8432152.1"/>
    <property type="molecule type" value="Genomic_DNA"/>
</dbReference>
<dbReference type="PANTHER" id="PTHR37422">
    <property type="entry name" value="TEICHURONIC ACID BIOSYNTHESIS PROTEIN TUAE"/>
    <property type="match status" value="1"/>
</dbReference>
<evidence type="ECO:0000313" key="2">
    <source>
        <dbReference type="EMBL" id="MBO8432152.1"/>
    </source>
</evidence>
<feature type="transmembrane region" description="Helical" evidence="1">
    <location>
        <begin position="400"/>
        <end position="423"/>
    </location>
</feature>
<feature type="transmembrane region" description="Helical" evidence="1">
    <location>
        <begin position="192"/>
        <end position="214"/>
    </location>
</feature>
<keyword evidence="1" id="KW-0472">Membrane</keyword>
<reference evidence="2" key="1">
    <citation type="submission" date="2020-10" db="EMBL/GenBank/DDBJ databases">
        <authorList>
            <person name="Gilroy R."/>
        </authorList>
    </citation>
    <scope>NUCLEOTIDE SEQUENCE</scope>
    <source>
        <strain evidence="2">2889</strain>
    </source>
</reference>
<evidence type="ECO:0000256" key="1">
    <source>
        <dbReference type="SAM" id="Phobius"/>
    </source>
</evidence>
<name>A0A9D9DQE8_9BACT</name>
<organism evidence="2 3">
    <name type="scientific">Candidatus Pullibacteroides excrementavium</name>
    <dbReference type="NCBI Taxonomy" id="2840905"/>
    <lineage>
        <taxon>Bacteria</taxon>
        <taxon>Pseudomonadati</taxon>
        <taxon>Bacteroidota</taxon>
        <taxon>Bacteroidia</taxon>
        <taxon>Bacteroidales</taxon>
        <taxon>Candidatus Pullibacteroides</taxon>
    </lineage>
</organism>
<evidence type="ECO:0000313" key="3">
    <source>
        <dbReference type="Proteomes" id="UP000823612"/>
    </source>
</evidence>
<feature type="transmembrane region" description="Helical" evidence="1">
    <location>
        <begin position="226"/>
        <end position="254"/>
    </location>
</feature>
<feature type="transmembrane region" description="Helical" evidence="1">
    <location>
        <begin position="261"/>
        <end position="279"/>
    </location>
</feature>
<comment type="caution">
    <text evidence="2">The sequence shown here is derived from an EMBL/GenBank/DDBJ whole genome shotgun (WGS) entry which is preliminary data.</text>
</comment>
<feature type="transmembrane region" description="Helical" evidence="1">
    <location>
        <begin position="6"/>
        <end position="36"/>
    </location>
</feature>
<feature type="transmembrane region" description="Helical" evidence="1">
    <location>
        <begin position="48"/>
        <end position="66"/>
    </location>
</feature>
<dbReference type="InterPro" id="IPR051533">
    <property type="entry name" value="WaaL-like"/>
</dbReference>
<proteinExistence type="predicted"/>
<gene>
    <name evidence="2" type="ORF">IAB08_02505</name>
</gene>
<dbReference type="Proteomes" id="UP000823612">
    <property type="component" value="Unassembled WGS sequence"/>
</dbReference>
<keyword evidence="1" id="KW-0812">Transmembrane</keyword>
<feature type="transmembrane region" description="Helical" evidence="1">
    <location>
        <begin position="109"/>
        <end position="126"/>
    </location>
</feature>
<keyword evidence="1" id="KW-1133">Transmembrane helix</keyword>
<feature type="transmembrane region" description="Helical" evidence="1">
    <location>
        <begin position="359"/>
        <end position="380"/>
    </location>
</feature>
<protein>
    <submittedName>
        <fullName evidence="2">Uncharacterized protein</fullName>
    </submittedName>
</protein>